<evidence type="ECO:0000313" key="2">
    <source>
        <dbReference type="Proteomes" id="UP000527355"/>
    </source>
</evidence>
<name>A0A7J7UPN6_MYOMY</name>
<organism evidence="1 2">
    <name type="scientific">Myotis myotis</name>
    <name type="common">Greater mouse-eared bat</name>
    <name type="synonym">Vespertilio myotis</name>
    <dbReference type="NCBI Taxonomy" id="51298"/>
    <lineage>
        <taxon>Eukaryota</taxon>
        <taxon>Metazoa</taxon>
        <taxon>Chordata</taxon>
        <taxon>Craniata</taxon>
        <taxon>Vertebrata</taxon>
        <taxon>Euteleostomi</taxon>
        <taxon>Mammalia</taxon>
        <taxon>Eutheria</taxon>
        <taxon>Laurasiatheria</taxon>
        <taxon>Chiroptera</taxon>
        <taxon>Yangochiroptera</taxon>
        <taxon>Vespertilionidae</taxon>
        <taxon>Myotis</taxon>
    </lineage>
</organism>
<sequence length="137" mass="15106">MVGPVELCKLADCTAATPASVPQTPHLLAHPSVLAGDSLCSRRHLAPSPWLFAQTAPPPTGLPCLPHHMHRFRFLQHLSQPEIILRWLVRWFSFALPTTKSGRRQAAQASRRHMVSRVTIAVPPVFNEGVNQANAQV</sequence>
<gene>
    <name evidence="1" type="ORF">mMyoMyo1_008630</name>
</gene>
<reference evidence="1 2" key="1">
    <citation type="journal article" date="2020" name="Nature">
        <title>Six reference-quality genomes reveal evolution of bat adaptations.</title>
        <authorList>
            <person name="Jebb D."/>
            <person name="Huang Z."/>
            <person name="Pippel M."/>
            <person name="Hughes G.M."/>
            <person name="Lavrichenko K."/>
            <person name="Devanna P."/>
            <person name="Winkler S."/>
            <person name="Jermiin L.S."/>
            <person name="Skirmuntt E.C."/>
            <person name="Katzourakis A."/>
            <person name="Burkitt-Gray L."/>
            <person name="Ray D.A."/>
            <person name="Sullivan K.A.M."/>
            <person name="Roscito J.G."/>
            <person name="Kirilenko B.M."/>
            <person name="Davalos L.M."/>
            <person name="Corthals A.P."/>
            <person name="Power M.L."/>
            <person name="Jones G."/>
            <person name="Ransome R.D."/>
            <person name="Dechmann D.K.N."/>
            <person name="Locatelli A.G."/>
            <person name="Puechmaille S.J."/>
            <person name="Fedrigo O."/>
            <person name="Jarvis E.D."/>
            <person name="Hiller M."/>
            <person name="Vernes S.C."/>
            <person name="Myers E.W."/>
            <person name="Teeling E.C."/>
        </authorList>
    </citation>
    <scope>NUCLEOTIDE SEQUENCE [LARGE SCALE GENOMIC DNA]</scope>
    <source>
        <strain evidence="1">MMyoMyo1</strain>
        <tissue evidence="1">Flight muscle</tissue>
    </source>
</reference>
<accession>A0A7J7UPN6</accession>
<dbReference type="Proteomes" id="UP000527355">
    <property type="component" value="Unassembled WGS sequence"/>
</dbReference>
<comment type="caution">
    <text evidence="1">The sequence shown here is derived from an EMBL/GenBank/DDBJ whole genome shotgun (WGS) entry which is preliminary data.</text>
</comment>
<dbReference type="AlphaFoldDB" id="A0A7J7UPN6"/>
<keyword evidence="2" id="KW-1185">Reference proteome</keyword>
<dbReference type="EMBL" id="JABWUV010000012">
    <property type="protein sequence ID" value="KAF6314853.1"/>
    <property type="molecule type" value="Genomic_DNA"/>
</dbReference>
<proteinExistence type="predicted"/>
<protein>
    <submittedName>
        <fullName evidence="1">Uncharacterized protein</fullName>
    </submittedName>
</protein>
<evidence type="ECO:0000313" key="1">
    <source>
        <dbReference type="EMBL" id="KAF6314853.1"/>
    </source>
</evidence>